<dbReference type="EMBL" id="KB744924">
    <property type="protein sequence ID" value="EOA94217.1"/>
    <property type="molecule type" value="Genomic_DNA"/>
</dbReference>
<accession>R0L1R2</accession>
<organism evidence="1 2">
    <name type="scientific">Anas platyrhynchos</name>
    <name type="common">Mallard</name>
    <name type="synonym">Anas boschas</name>
    <dbReference type="NCBI Taxonomy" id="8839"/>
    <lineage>
        <taxon>Eukaryota</taxon>
        <taxon>Metazoa</taxon>
        <taxon>Chordata</taxon>
        <taxon>Craniata</taxon>
        <taxon>Vertebrata</taxon>
        <taxon>Euteleostomi</taxon>
        <taxon>Archelosauria</taxon>
        <taxon>Archosauria</taxon>
        <taxon>Dinosauria</taxon>
        <taxon>Saurischia</taxon>
        <taxon>Theropoda</taxon>
        <taxon>Coelurosauria</taxon>
        <taxon>Aves</taxon>
        <taxon>Neognathae</taxon>
        <taxon>Galloanserae</taxon>
        <taxon>Anseriformes</taxon>
        <taxon>Anatidae</taxon>
        <taxon>Anatinae</taxon>
        <taxon>Anas</taxon>
    </lineage>
</organism>
<proteinExistence type="predicted"/>
<evidence type="ECO:0000313" key="1">
    <source>
        <dbReference type="EMBL" id="EOA94217.1"/>
    </source>
</evidence>
<name>R0L1R2_ANAPL</name>
<keyword evidence="2" id="KW-1185">Reference proteome</keyword>
<dbReference type="Proteomes" id="UP000296049">
    <property type="component" value="Unassembled WGS sequence"/>
</dbReference>
<dbReference type="AlphaFoldDB" id="R0L1R2"/>
<reference evidence="2" key="1">
    <citation type="journal article" date="2013" name="Nat. Genet.">
        <title>The duck genome and transcriptome provide insight into an avian influenza virus reservoir species.</title>
        <authorList>
            <person name="Huang Y."/>
            <person name="Li Y."/>
            <person name="Burt D.W."/>
            <person name="Chen H."/>
            <person name="Zhang Y."/>
            <person name="Qian W."/>
            <person name="Kim H."/>
            <person name="Gan S."/>
            <person name="Zhao Y."/>
            <person name="Li J."/>
            <person name="Yi K."/>
            <person name="Feng H."/>
            <person name="Zhu P."/>
            <person name="Li B."/>
            <person name="Liu Q."/>
            <person name="Fairley S."/>
            <person name="Magor K.E."/>
            <person name="Du Z."/>
            <person name="Hu X."/>
            <person name="Goodman L."/>
            <person name="Tafer H."/>
            <person name="Vignal A."/>
            <person name="Lee T."/>
            <person name="Kim K.W."/>
            <person name="Sheng Z."/>
            <person name="An Y."/>
            <person name="Searle S."/>
            <person name="Herrero J."/>
            <person name="Groenen M.A."/>
            <person name="Crooijmans R.P."/>
            <person name="Faraut T."/>
            <person name="Cai Q."/>
            <person name="Webster R.G."/>
            <person name="Aldridge J.R."/>
            <person name="Warren W.C."/>
            <person name="Bartschat S."/>
            <person name="Kehr S."/>
            <person name="Marz M."/>
            <person name="Stadler P.F."/>
            <person name="Smith J."/>
            <person name="Kraus R.H."/>
            <person name="Zhao Y."/>
            <person name="Ren L."/>
            <person name="Fei J."/>
            <person name="Morisson M."/>
            <person name="Kaiser P."/>
            <person name="Griffin D.K."/>
            <person name="Rao M."/>
            <person name="Pitel F."/>
            <person name="Wang J."/>
            <person name="Li N."/>
        </authorList>
    </citation>
    <scope>NUCLEOTIDE SEQUENCE [LARGE SCALE GENOMIC DNA]</scope>
</reference>
<sequence>MADLRKCSHLWISVSSSSVKQWRMQGALEQCSGQGEPFMGSLSPFLAPPPSSGHGSRPSTASVGIRRVACRQHLALHVVEEQPRATWKEGYLAFKGKD</sequence>
<gene>
    <name evidence="1" type="ORF">Anapl_15024</name>
</gene>
<evidence type="ECO:0000313" key="2">
    <source>
        <dbReference type="Proteomes" id="UP000296049"/>
    </source>
</evidence>
<protein>
    <submittedName>
        <fullName evidence="1">Uncharacterized protein</fullName>
    </submittedName>
</protein>